<evidence type="ECO:0000313" key="5">
    <source>
        <dbReference type="EMBL" id="HDP77349.1"/>
    </source>
</evidence>
<keyword evidence="2" id="KW-0238">DNA-binding</keyword>
<feature type="domain" description="HTH lacI-type" evidence="4">
    <location>
        <begin position="3"/>
        <end position="57"/>
    </location>
</feature>
<keyword evidence="3" id="KW-0804">Transcription</keyword>
<dbReference type="SUPFAM" id="SSF53822">
    <property type="entry name" value="Periplasmic binding protein-like I"/>
    <property type="match status" value="1"/>
</dbReference>
<gene>
    <name evidence="5" type="ORF">ENN47_04030</name>
</gene>
<dbReference type="PROSITE" id="PS00356">
    <property type="entry name" value="HTH_LACI_1"/>
    <property type="match status" value="1"/>
</dbReference>
<dbReference type="Gene3D" id="3.40.50.2300">
    <property type="match status" value="2"/>
</dbReference>
<dbReference type="EMBL" id="DSBT01000118">
    <property type="protein sequence ID" value="HDP77349.1"/>
    <property type="molecule type" value="Genomic_DNA"/>
</dbReference>
<dbReference type="GO" id="GO:0003700">
    <property type="term" value="F:DNA-binding transcription factor activity"/>
    <property type="evidence" value="ECO:0007669"/>
    <property type="project" value="TreeGrafter"/>
</dbReference>
<evidence type="ECO:0000256" key="1">
    <source>
        <dbReference type="ARBA" id="ARBA00023015"/>
    </source>
</evidence>
<dbReference type="InterPro" id="IPR028082">
    <property type="entry name" value="Peripla_BP_I"/>
</dbReference>
<dbReference type="Gene3D" id="1.10.260.40">
    <property type="entry name" value="lambda repressor-like DNA-binding domains"/>
    <property type="match status" value="1"/>
</dbReference>
<dbReference type="CDD" id="cd06267">
    <property type="entry name" value="PBP1_LacI_sugar_binding-like"/>
    <property type="match status" value="1"/>
</dbReference>
<evidence type="ECO:0000256" key="3">
    <source>
        <dbReference type="ARBA" id="ARBA00023163"/>
    </source>
</evidence>
<dbReference type="PANTHER" id="PTHR30146:SF109">
    <property type="entry name" value="HTH-TYPE TRANSCRIPTIONAL REGULATOR GALS"/>
    <property type="match status" value="1"/>
</dbReference>
<dbReference type="PANTHER" id="PTHR30146">
    <property type="entry name" value="LACI-RELATED TRANSCRIPTIONAL REPRESSOR"/>
    <property type="match status" value="1"/>
</dbReference>
<dbReference type="CDD" id="cd01392">
    <property type="entry name" value="HTH_LacI"/>
    <property type="match status" value="1"/>
</dbReference>
<dbReference type="PROSITE" id="PS50932">
    <property type="entry name" value="HTH_LACI_2"/>
    <property type="match status" value="1"/>
</dbReference>
<dbReference type="Proteomes" id="UP000886198">
    <property type="component" value="Unassembled WGS sequence"/>
</dbReference>
<name>A0A7C1CVP3_9BACT</name>
<evidence type="ECO:0000256" key="2">
    <source>
        <dbReference type="ARBA" id="ARBA00023125"/>
    </source>
</evidence>
<protein>
    <submittedName>
        <fullName evidence="5">LacI family transcriptional regulator</fullName>
    </submittedName>
</protein>
<accession>A0A7C1CVP3</accession>
<dbReference type="InterPro" id="IPR010982">
    <property type="entry name" value="Lambda_DNA-bd_dom_sf"/>
</dbReference>
<reference evidence="5" key="1">
    <citation type="journal article" date="2020" name="mSystems">
        <title>Genome- and Community-Level Interaction Insights into Carbon Utilization and Element Cycling Functions of Hydrothermarchaeota in Hydrothermal Sediment.</title>
        <authorList>
            <person name="Zhou Z."/>
            <person name="Liu Y."/>
            <person name="Xu W."/>
            <person name="Pan J."/>
            <person name="Luo Z.H."/>
            <person name="Li M."/>
        </authorList>
    </citation>
    <scope>NUCLEOTIDE SEQUENCE [LARGE SCALE GENOMIC DNA]</scope>
    <source>
        <strain evidence="5">SpSt-1179</strain>
    </source>
</reference>
<dbReference type="GO" id="GO:0000976">
    <property type="term" value="F:transcription cis-regulatory region binding"/>
    <property type="evidence" value="ECO:0007669"/>
    <property type="project" value="TreeGrafter"/>
</dbReference>
<dbReference type="SMART" id="SM00354">
    <property type="entry name" value="HTH_LACI"/>
    <property type="match status" value="1"/>
</dbReference>
<dbReference type="SUPFAM" id="SSF47413">
    <property type="entry name" value="lambda repressor-like DNA-binding domains"/>
    <property type="match status" value="1"/>
</dbReference>
<dbReference type="Pfam" id="PF13377">
    <property type="entry name" value="Peripla_BP_3"/>
    <property type="match status" value="1"/>
</dbReference>
<dbReference type="InterPro" id="IPR000843">
    <property type="entry name" value="HTH_LacI"/>
</dbReference>
<comment type="caution">
    <text evidence="5">The sequence shown here is derived from an EMBL/GenBank/DDBJ whole genome shotgun (WGS) entry which is preliminary data.</text>
</comment>
<keyword evidence="1" id="KW-0805">Transcription regulation</keyword>
<dbReference type="InterPro" id="IPR046335">
    <property type="entry name" value="LacI/GalR-like_sensor"/>
</dbReference>
<evidence type="ECO:0000259" key="4">
    <source>
        <dbReference type="PROSITE" id="PS50932"/>
    </source>
</evidence>
<organism evidence="5">
    <name type="scientific">Mesotoga infera</name>
    <dbReference type="NCBI Taxonomy" id="1236046"/>
    <lineage>
        <taxon>Bacteria</taxon>
        <taxon>Thermotogati</taxon>
        <taxon>Thermotogota</taxon>
        <taxon>Thermotogae</taxon>
        <taxon>Kosmotogales</taxon>
        <taxon>Kosmotogaceae</taxon>
        <taxon>Mesotoga</taxon>
    </lineage>
</organism>
<dbReference type="PRINTS" id="PR00036">
    <property type="entry name" value="HTHLACI"/>
</dbReference>
<dbReference type="AlphaFoldDB" id="A0A7C1CVP3"/>
<sequence length="333" mass="36726">MSVRIKDVARRAGVSTATVSRVLNNVSTVSEENRQRVLEVVKEMGYSPNVLARGFRMKKTFTVGMVLPDLSNPHFPLMMKGAEETLRKNNYNLIIANSDGKLEFESEAINTLLSKHVDGILFIGSGYNRAVETLIEESGCPIVLLGRRWSKTLPSVSIDNFSAMKHVFDHLYCEGHRSFLYLGGPEDVSSSIDREEAARAVGQEYSGVAVKITRGQFTYESGYERAFSELSDHGNSYDAVVCANDLIAFGALVSCKALSIGVPEEISVTGFDNIFLSAQFTPALTTLDQNTYEIGSRAAILLLQYISGERKNKISFQLGTRLIVRESSRARGK</sequence>
<dbReference type="Pfam" id="PF00356">
    <property type="entry name" value="LacI"/>
    <property type="match status" value="1"/>
</dbReference>
<proteinExistence type="predicted"/>